<evidence type="ECO:0000313" key="1">
    <source>
        <dbReference type="EMBL" id="SVA80828.1"/>
    </source>
</evidence>
<accession>A0A381YUU5</accession>
<name>A0A381YUU5_9ZZZZ</name>
<reference evidence="1" key="1">
    <citation type="submission" date="2018-05" db="EMBL/GenBank/DDBJ databases">
        <authorList>
            <person name="Lanie J.A."/>
            <person name="Ng W.-L."/>
            <person name="Kazmierczak K.M."/>
            <person name="Andrzejewski T.M."/>
            <person name="Davidsen T.M."/>
            <person name="Wayne K.J."/>
            <person name="Tettelin H."/>
            <person name="Glass J.I."/>
            <person name="Rusch D."/>
            <person name="Podicherti R."/>
            <person name="Tsui H.-C.T."/>
            <person name="Winkler M.E."/>
        </authorList>
    </citation>
    <scope>NUCLEOTIDE SEQUENCE</scope>
</reference>
<proteinExistence type="predicted"/>
<sequence length="330" mass="39248">MKKNIFKKLFIKISKILGYEIIDQTEFISPTLEKKLNDDLSTINNKSIVLPLGEVKITRKIKSVLIILRINTEIEIWDQNKKRLFELPKIEYTLRSLNSLIKSINFSKIKYPNINFKTIIVEDNSKKENISRIDELIAKNNIDIDIIKLNHNNYIDIVKKQKSEQTFSNLCSLLKCFQIAKEQSEDLVFFVEDDYLHFEPMMEEMIASYERISSQLKKELFVCPTDYPYLYMNNEKTNILIGNKRHWRTVDRTLCTFMTSKIMIDQYWSNFYNNCLDRHDPFEKYLNEIYKKEFCISPLKSLSVHMTNINSSYGLSPFIDYKKIWDENSI</sequence>
<dbReference type="AlphaFoldDB" id="A0A381YUU5"/>
<dbReference type="EMBL" id="UINC01019124">
    <property type="protein sequence ID" value="SVA80828.1"/>
    <property type="molecule type" value="Genomic_DNA"/>
</dbReference>
<organism evidence="1">
    <name type="scientific">marine metagenome</name>
    <dbReference type="NCBI Taxonomy" id="408172"/>
    <lineage>
        <taxon>unclassified sequences</taxon>
        <taxon>metagenomes</taxon>
        <taxon>ecological metagenomes</taxon>
    </lineage>
</organism>
<gene>
    <name evidence="1" type="ORF">METZ01_LOCUS133682</name>
</gene>
<protein>
    <recommendedName>
        <fullName evidence="2">Glycosyltransferase group 2</fullName>
    </recommendedName>
</protein>
<evidence type="ECO:0008006" key="2">
    <source>
        <dbReference type="Google" id="ProtNLM"/>
    </source>
</evidence>